<dbReference type="PANTHER" id="PTHR21539">
    <property type="entry name" value="SAGA-ASSOCIATED FACTOR 29"/>
    <property type="match status" value="1"/>
</dbReference>
<comment type="caution">
    <text evidence="3">The sequence shown here is derived from an EMBL/GenBank/DDBJ whole genome shotgun (WGS) entry which is preliminary data.</text>
</comment>
<feature type="compositionally biased region" description="Polar residues" evidence="1">
    <location>
        <begin position="209"/>
        <end position="227"/>
    </location>
</feature>
<dbReference type="PROSITE" id="PS51518">
    <property type="entry name" value="SGF29_C"/>
    <property type="match status" value="1"/>
</dbReference>
<feature type="compositionally biased region" description="Polar residues" evidence="1">
    <location>
        <begin position="1370"/>
        <end position="1387"/>
    </location>
</feature>
<feature type="compositionally biased region" description="Polar residues" evidence="1">
    <location>
        <begin position="447"/>
        <end position="457"/>
    </location>
</feature>
<feature type="region of interest" description="Disordered" evidence="1">
    <location>
        <begin position="507"/>
        <end position="571"/>
    </location>
</feature>
<reference evidence="3" key="1">
    <citation type="submission" date="2023-04" db="EMBL/GenBank/DDBJ databases">
        <title>Black Yeasts Isolated from many extreme environments.</title>
        <authorList>
            <person name="Coleine C."/>
            <person name="Stajich J.E."/>
            <person name="Selbmann L."/>
        </authorList>
    </citation>
    <scope>NUCLEOTIDE SEQUENCE</scope>
    <source>
        <strain evidence="3">CCFEE 5312</strain>
    </source>
</reference>
<dbReference type="InterPro" id="IPR037802">
    <property type="entry name" value="SGF29"/>
</dbReference>
<protein>
    <recommendedName>
        <fullName evidence="2">SGF29 C-terminal domain-containing protein</fullName>
    </recommendedName>
</protein>
<dbReference type="InterPro" id="IPR010750">
    <property type="entry name" value="SGF29_tudor-like_dom"/>
</dbReference>
<feature type="region of interest" description="Disordered" evidence="1">
    <location>
        <begin position="372"/>
        <end position="460"/>
    </location>
</feature>
<evidence type="ECO:0000259" key="2">
    <source>
        <dbReference type="PROSITE" id="PS51518"/>
    </source>
</evidence>
<feature type="compositionally biased region" description="Basic and acidic residues" evidence="1">
    <location>
        <begin position="845"/>
        <end position="873"/>
    </location>
</feature>
<feature type="compositionally biased region" description="Polar residues" evidence="1">
    <location>
        <begin position="114"/>
        <end position="130"/>
    </location>
</feature>
<dbReference type="GO" id="GO:0000124">
    <property type="term" value="C:SAGA complex"/>
    <property type="evidence" value="ECO:0007669"/>
    <property type="project" value="InterPro"/>
</dbReference>
<feature type="compositionally biased region" description="Polar residues" evidence="1">
    <location>
        <begin position="392"/>
        <end position="404"/>
    </location>
</feature>
<feature type="region of interest" description="Disordered" evidence="1">
    <location>
        <begin position="1204"/>
        <end position="1224"/>
    </location>
</feature>
<sequence>MSGRNRARGNANQDNDDQERRLWEAIQERSKEVDTKEARSNEIGHEIIEVEEEQAQFIKANKISSASLDERLEKLYREKIKLAEDVQHIVHGNGEGMNLLDSLKVLAALRETTESSAAQSTNSLPPSQRAASGKLSRVNKKGSSAKPTAAATIAAALPQDDLEDIPAAPSPKIILNAPRLGKEKPSRAASVSVTREPSVKLEADGAESVASSTDGIAPSSATASGSKNNLNNRALNRLVLTKGEIVFCRHSPSISSGPDATEGEGILCRVTAVIGEGKQRRYEVQDADPSGETPLPTRASVAQLIPIPDSNKGLMELGKGRNVLAQYPDTTTFYRAEVVEAWKAGEEKEVRLKFEDDDQPRGVERRIYTADVCSPTPGSHRSHAQSSPPPNSSARSELSHNSPGNEHVMDRSPTSQGPQKDGCIFENGQDGFKRVPEDVPAAATEQRPASGNENQIPATAAADTVPQVLKTGPRHDSAALTGQQLAASGLEKQNPGLALRTPAVAAAPEAVNTDSPQDSTGVGSAARGPLLLGEDEDERDPYPAGPGNGLFSKFSDTSASDEGSDEPGTWSPRWFFNAFRGWMDDLSDNMLACPTPIFGAWSKPQTPSGQQQTATPFAQTTIGTFQSRDVATQTDGITEMRPAEPPAELSGEQPSEVHELGGDLVGHRLPELDSDLAGHELYELDSDPVDRGEMMVDSPPRLSLDDIPAARVPAGWGPEPGSPISADSEVVDSPLAQTVEDQPKTWSWSADSNDSHFEGGVRPPVRYDGFQPIDKGKQRVRRRRSARQNTGAGWSTRQNHQDHQESRQDGEAANQTSEPGHLSSQDTQTRVGRSQRAQQESPSPRQDEEGRRDGQHPQQEELGFRDYAAEAARRAQGKSAQETQVLTAGIPEEPDPALFLSDRAPCSLRGLAPSTSLPPAQEIDPLLDAFGPASDYVPPYAQQTAIPKDPFEEFFASARHADCASGLWYTLTNDLAERTELLAVDGNAEAPEEESDEQTGRLEEIEDGVCYLLGLTPPRLTARMTMHQMSSRSEETPSGAATVESGKMWRNPAIEAIWTRPKEFLGSHDRSYRRTAAHPADCAGSKCVLESNDQFEAVQCTVERSVAPWLASVAPPHGPYYDSFYEPQHEATRVFALFEAPKEPAAVVEKLSESLWQLAEEAPELTPTPIQGGPPQLNLELPAPAPFTQADTGTLATLTLDRTARRRHQRESQDNESVSTTASQRARIRFGLNSGAQSWQPISSKSTASLGVNAGMGVMGQLSLSQAVSTGQTRTVQDLGLAKHLPAASNDDPFVDKSNGRMRTESTKVKSGDDWKPPKMQLPHQDSAIDLWQLGQALCDATSSASPGDADDELSDPATSPPRVQRFSDSENTTPKAHSAPTETTPRARQRVSPAQRVASRPDSPIQSPNSPNPNRPIRVSHQRSRAVDLGRARQVSSPYRLSPEQEIRGIQSPR</sequence>
<dbReference type="CDD" id="cd20393">
    <property type="entry name" value="Tudor_SGF29_rpt1"/>
    <property type="match status" value="1"/>
</dbReference>
<feature type="compositionally biased region" description="Basic and acidic residues" evidence="1">
    <location>
        <begin position="1294"/>
        <end position="1317"/>
    </location>
</feature>
<feature type="region of interest" description="Disordered" evidence="1">
    <location>
        <begin position="114"/>
        <end position="146"/>
    </location>
</feature>
<feature type="compositionally biased region" description="Basic and acidic residues" evidence="1">
    <location>
        <begin position="799"/>
        <end position="810"/>
    </location>
</feature>
<organism evidence="3 4">
    <name type="scientific">Extremus antarcticus</name>
    <dbReference type="NCBI Taxonomy" id="702011"/>
    <lineage>
        <taxon>Eukaryota</taxon>
        <taxon>Fungi</taxon>
        <taxon>Dikarya</taxon>
        <taxon>Ascomycota</taxon>
        <taxon>Pezizomycotina</taxon>
        <taxon>Dothideomycetes</taxon>
        <taxon>Dothideomycetidae</taxon>
        <taxon>Mycosphaerellales</taxon>
        <taxon>Extremaceae</taxon>
        <taxon>Extremus</taxon>
    </lineage>
</organism>
<feature type="domain" description="SGF29 C-terminal" evidence="2">
    <location>
        <begin position="236"/>
        <end position="381"/>
    </location>
</feature>
<feature type="region of interest" description="Disordered" evidence="1">
    <location>
        <begin position="1"/>
        <end position="20"/>
    </location>
</feature>
<evidence type="ECO:0000256" key="1">
    <source>
        <dbReference type="SAM" id="MobiDB-lite"/>
    </source>
</evidence>
<dbReference type="InterPro" id="IPR047288">
    <property type="entry name" value="Tudor_SGF29_rpt1"/>
</dbReference>
<feature type="compositionally biased region" description="Polar residues" evidence="1">
    <location>
        <begin position="512"/>
        <end position="522"/>
    </location>
</feature>
<feature type="region of interest" description="Disordered" evidence="1">
    <location>
        <begin position="1341"/>
        <end position="1455"/>
    </location>
</feature>
<feature type="region of interest" description="Disordered" evidence="1">
    <location>
        <begin position="1281"/>
        <end position="1322"/>
    </location>
</feature>
<evidence type="ECO:0000313" key="3">
    <source>
        <dbReference type="EMBL" id="KAK3058479.1"/>
    </source>
</evidence>
<accession>A0AAJ0GIY9</accession>
<feature type="compositionally biased region" description="Polar residues" evidence="1">
    <location>
        <begin position="1215"/>
        <end position="1224"/>
    </location>
</feature>
<dbReference type="EMBL" id="JAWDJX010000001">
    <property type="protein sequence ID" value="KAK3058479.1"/>
    <property type="molecule type" value="Genomic_DNA"/>
</dbReference>
<feature type="compositionally biased region" description="Polar residues" evidence="1">
    <location>
        <begin position="788"/>
        <end position="798"/>
    </location>
</feature>
<evidence type="ECO:0000313" key="4">
    <source>
        <dbReference type="Proteomes" id="UP001271007"/>
    </source>
</evidence>
<feature type="region of interest" description="Disordered" evidence="1">
    <location>
        <begin position="701"/>
        <end position="896"/>
    </location>
</feature>
<dbReference type="PANTHER" id="PTHR21539:SF0">
    <property type="entry name" value="SAGA-ASSOCIATED FACTOR 29"/>
    <property type="match status" value="1"/>
</dbReference>
<proteinExistence type="predicted"/>
<keyword evidence="4" id="KW-1185">Reference proteome</keyword>
<dbReference type="Gene3D" id="2.30.30.140">
    <property type="match status" value="1"/>
</dbReference>
<gene>
    <name evidence="3" type="ORF">LTR09_000043</name>
</gene>
<name>A0AAJ0GIY9_9PEZI</name>
<feature type="region of interest" description="Disordered" evidence="1">
    <location>
        <begin position="184"/>
        <end position="229"/>
    </location>
</feature>
<dbReference type="Pfam" id="PF07039">
    <property type="entry name" value="SGF29_Tudor"/>
    <property type="match status" value="1"/>
</dbReference>
<dbReference type="Proteomes" id="UP001271007">
    <property type="component" value="Unassembled WGS sequence"/>
</dbReference>
<feature type="compositionally biased region" description="Polar residues" evidence="1">
    <location>
        <begin position="813"/>
        <end position="844"/>
    </location>
</feature>
<feature type="compositionally biased region" description="Polar residues" evidence="1">
    <location>
        <begin position="735"/>
        <end position="752"/>
    </location>
</feature>